<dbReference type="PANTHER" id="PTHR43214:SF41">
    <property type="entry name" value="NITRATE_NITRITE RESPONSE REGULATOR PROTEIN NARP"/>
    <property type="match status" value="1"/>
</dbReference>
<dbReference type="OrthoDB" id="9797341at2"/>
<accession>A0A3M9MRQ7</accession>
<evidence type="ECO:0000256" key="1">
    <source>
        <dbReference type="ARBA" id="ARBA00022553"/>
    </source>
</evidence>
<keyword evidence="3 8" id="KW-0238">DNA-binding</keyword>
<dbReference type="InterPro" id="IPR000792">
    <property type="entry name" value="Tscrpt_reg_LuxR_C"/>
</dbReference>
<evidence type="ECO:0000256" key="2">
    <source>
        <dbReference type="ARBA" id="ARBA00023015"/>
    </source>
</evidence>
<proteinExistence type="predicted"/>
<dbReference type="Proteomes" id="UP000271010">
    <property type="component" value="Unassembled WGS sequence"/>
</dbReference>
<evidence type="ECO:0000256" key="5">
    <source>
        <dbReference type="PROSITE-ProRule" id="PRU00169"/>
    </source>
</evidence>
<evidence type="ECO:0000313" key="8">
    <source>
        <dbReference type="EMBL" id="RNI28196.1"/>
    </source>
</evidence>
<dbReference type="InterPro" id="IPR001789">
    <property type="entry name" value="Sig_transdc_resp-reg_receiver"/>
</dbReference>
<dbReference type="GO" id="GO:0003677">
    <property type="term" value="F:DNA binding"/>
    <property type="evidence" value="ECO:0007669"/>
    <property type="project" value="UniProtKB-KW"/>
</dbReference>
<dbReference type="PROSITE" id="PS50110">
    <property type="entry name" value="RESPONSE_REGULATORY"/>
    <property type="match status" value="1"/>
</dbReference>
<organism evidence="8 9">
    <name type="scientific">Rufibacter immobilis</name>
    <dbReference type="NCBI Taxonomy" id="1348778"/>
    <lineage>
        <taxon>Bacteria</taxon>
        <taxon>Pseudomonadati</taxon>
        <taxon>Bacteroidota</taxon>
        <taxon>Cytophagia</taxon>
        <taxon>Cytophagales</taxon>
        <taxon>Hymenobacteraceae</taxon>
        <taxon>Rufibacter</taxon>
    </lineage>
</organism>
<evidence type="ECO:0000259" key="7">
    <source>
        <dbReference type="PROSITE" id="PS50110"/>
    </source>
</evidence>
<keyword evidence="9" id="KW-1185">Reference proteome</keyword>
<dbReference type="GO" id="GO:0000160">
    <property type="term" value="P:phosphorelay signal transduction system"/>
    <property type="evidence" value="ECO:0007669"/>
    <property type="project" value="InterPro"/>
</dbReference>
<keyword evidence="1 5" id="KW-0597">Phosphoprotein</keyword>
<dbReference type="SMART" id="SM00421">
    <property type="entry name" value="HTH_LUXR"/>
    <property type="match status" value="1"/>
</dbReference>
<dbReference type="CDD" id="cd17535">
    <property type="entry name" value="REC_NarL-like"/>
    <property type="match status" value="1"/>
</dbReference>
<dbReference type="InterPro" id="IPR016032">
    <property type="entry name" value="Sig_transdc_resp-reg_C-effctor"/>
</dbReference>
<dbReference type="Pfam" id="PF00072">
    <property type="entry name" value="Response_reg"/>
    <property type="match status" value="1"/>
</dbReference>
<gene>
    <name evidence="8" type="ORF">EFA69_19190</name>
</gene>
<dbReference type="GO" id="GO:0006355">
    <property type="term" value="P:regulation of DNA-templated transcription"/>
    <property type="evidence" value="ECO:0007669"/>
    <property type="project" value="InterPro"/>
</dbReference>
<dbReference type="InterPro" id="IPR039420">
    <property type="entry name" value="WalR-like"/>
</dbReference>
<evidence type="ECO:0000313" key="9">
    <source>
        <dbReference type="Proteomes" id="UP000271010"/>
    </source>
</evidence>
<comment type="caution">
    <text evidence="8">The sequence shown here is derived from an EMBL/GenBank/DDBJ whole genome shotgun (WGS) entry which is preliminary data.</text>
</comment>
<dbReference type="PROSITE" id="PS50043">
    <property type="entry name" value="HTH_LUXR_2"/>
    <property type="match status" value="1"/>
</dbReference>
<dbReference type="InterPro" id="IPR058245">
    <property type="entry name" value="NreC/VraR/RcsB-like_REC"/>
</dbReference>
<dbReference type="PANTHER" id="PTHR43214">
    <property type="entry name" value="TWO-COMPONENT RESPONSE REGULATOR"/>
    <property type="match status" value="1"/>
</dbReference>
<reference evidence="8 9" key="1">
    <citation type="submission" date="2018-11" db="EMBL/GenBank/DDBJ databases">
        <title>Rufibacter latericius sp. nov., isolated from water in Baiyang Lake.</title>
        <authorList>
            <person name="Yang Y."/>
        </authorList>
    </citation>
    <scope>NUCLEOTIDE SEQUENCE [LARGE SCALE GENOMIC DNA]</scope>
    <source>
        <strain evidence="8 9">MCC P1</strain>
    </source>
</reference>
<dbReference type="AlphaFoldDB" id="A0A3M9MRQ7"/>
<dbReference type="SMART" id="SM00448">
    <property type="entry name" value="REC"/>
    <property type="match status" value="1"/>
</dbReference>
<evidence type="ECO:0000259" key="6">
    <source>
        <dbReference type="PROSITE" id="PS50043"/>
    </source>
</evidence>
<evidence type="ECO:0000256" key="4">
    <source>
        <dbReference type="ARBA" id="ARBA00023163"/>
    </source>
</evidence>
<dbReference type="SUPFAM" id="SSF52172">
    <property type="entry name" value="CheY-like"/>
    <property type="match status" value="1"/>
</dbReference>
<protein>
    <submittedName>
        <fullName evidence="8">DNA-binding response regulator</fullName>
    </submittedName>
</protein>
<dbReference type="RefSeq" id="WP_123134664.1">
    <property type="nucleotide sequence ID" value="NZ_RJJE01000017.1"/>
</dbReference>
<dbReference type="EMBL" id="RJJE01000017">
    <property type="protein sequence ID" value="RNI28196.1"/>
    <property type="molecule type" value="Genomic_DNA"/>
</dbReference>
<keyword evidence="4" id="KW-0804">Transcription</keyword>
<dbReference type="Gene3D" id="3.40.50.2300">
    <property type="match status" value="1"/>
</dbReference>
<keyword evidence="2" id="KW-0805">Transcription regulation</keyword>
<dbReference type="SUPFAM" id="SSF46894">
    <property type="entry name" value="C-terminal effector domain of the bipartite response regulators"/>
    <property type="match status" value="1"/>
</dbReference>
<feature type="modified residue" description="4-aspartylphosphate" evidence="5">
    <location>
        <position position="60"/>
    </location>
</feature>
<dbReference type="Pfam" id="PF00196">
    <property type="entry name" value="GerE"/>
    <property type="match status" value="1"/>
</dbReference>
<name>A0A3M9MRQ7_9BACT</name>
<dbReference type="InterPro" id="IPR011006">
    <property type="entry name" value="CheY-like_superfamily"/>
</dbReference>
<evidence type="ECO:0000256" key="3">
    <source>
        <dbReference type="ARBA" id="ARBA00023125"/>
    </source>
</evidence>
<feature type="domain" description="Response regulatory" evidence="7">
    <location>
        <begin position="8"/>
        <end position="125"/>
    </location>
</feature>
<feature type="domain" description="HTH luxR-type" evidence="6">
    <location>
        <begin position="146"/>
        <end position="211"/>
    </location>
</feature>
<sequence length="216" mass="23842">MHAPHPANVALVDDHKLFRKGMAEIINGFSGFSIMLEAENGRDFIQKLAPGNLPSIAVLDISMPVMDGFETARWLQEHHPDMKILALSMSDEEETVLRMLKCGVDGYVLKNADTSELRMALEALEANGSYYSSSVTEILKQSLSSKTPAEPELSEREIAFLKLACTELPYKSFAPLLSVSPRAVEALREGLFKKLEVASRVGLAMYAIKKGYHKVA</sequence>